<comment type="caution">
    <text evidence="2">The sequence shown here is derived from an EMBL/GenBank/DDBJ whole genome shotgun (WGS) entry which is preliminary data.</text>
</comment>
<dbReference type="Proteomes" id="UP000239504">
    <property type="component" value="Unassembled WGS sequence"/>
</dbReference>
<organism evidence="2 3">
    <name type="scientific">Hyphococcus luteus</name>
    <dbReference type="NCBI Taxonomy" id="2058213"/>
    <lineage>
        <taxon>Bacteria</taxon>
        <taxon>Pseudomonadati</taxon>
        <taxon>Pseudomonadota</taxon>
        <taxon>Alphaproteobacteria</taxon>
        <taxon>Parvularculales</taxon>
        <taxon>Parvularculaceae</taxon>
        <taxon>Hyphococcus</taxon>
    </lineage>
</organism>
<reference evidence="2 3" key="1">
    <citation type="submission" date="2017-12" db="EMBL/GenBank/DDBJ databases">
        <authorList>
            <person name="Hurst M.R.H."/>
        </authorList>
    </citation>
    <scope>NUCLEOTIDE SEQUENCE [LARGE SCALE GENOMIC DNA]</scope>
    <source>
        <strain evidence="2 3">SY-3-19</strain>
    </source>
</reference>
<dbReference type="RefSeq" id="WP_104830658.1">
    <property type="nucleotide sequence ID" value="NZ_PJCH01000010.1"/>
</dbReference>
<dbReference type="EMBL" id="PJCH01000010">
    <property type="protein sequence ID" value="PQA87100.1"/>
    <property type="molecule type" value="Genomic_DNA"/>
</dbReference>
<name>A0A2S7K3L9_9PROT</name>
<protein>
    <recommendedName>
        <fullName evidence="1">Putative Flp pilus-assembly TadG-like N-terminal domain-containing protein</fullName>
    </recommendedName>
</protein>
<accession>A0A2S7K3L9</accession>
<dbReference type="InterPro" id="IPR028087">
    <property type="entry name" value="Tad_N"/>
</dbReference>
<evidence type="ECO:0000313" key="3">
    <source>
        <dbReference type="Proteomes" id="UP000239504"/>
    </source>
</evidence>
<gene>
    <name evidence="2" type="ORF">CW354_13725</name>
</gene>
<dbReference type="OrthoDB" id="7418984at2"/>
<dbReference type="AlphaFoldDB" id="A0A2S7K3L9"/>
<dbReference type="Pfam" id="PF13400">
    <property type="entry name" value="Tad"/>
    <property type="match status" value="1"/>
</dbReference>
<evidence type="ECO:0000259" key="1">
    <source>
        <dbReference type="Pfam" id="PF13400"/>
    </source>
</evidence>
<feature type="domain" description="Putative Flp pilus-assembly TadG-like N-terminal" evidence="1">
    <location>
        <begin position="15"/>
        <end position="62"/>
    </location>
</feature>
<evidence type="ECO:0000313" key="2">
    <source>
        <dbReference type="EMBL" id="PQA87100.1"/>
    </source>
</evidence>
<sequence length="427" mass="43576">MSLKLLRSFKGSKKGSIAVIFAVTAPVVVGFSALGAEVMYWQYNHRLLQSAADAAAFSGAAQLAQGRSVTDATAAASNAAYETGLKAARADTPAISSPPVSGTFAGDAKAVEVVLSDNLPRMFTGIFYDTDTVRISARAVSRTAGARPACVLALNKSASQAVSFAGSSTLVLQGCDVASNSIASDAIDFQGATDVTTECASAVGGIDGASGSLTLTDCAAPFAGSRPFPDPYEDLVFPASDTCDQALKNNLNVSPGVSRTVSPGTVTTFCTGSPNVMIQGDITFNAGQYIFDGVDVTVNSTASLYGSGVTIFLTGGARLTMNGGADVQLTAPTSDLDPYQGVLVFADPADSNVDHVLNGNSATSFTGALYFPTSDVTFSGTSDEDVSACTLLIADEVEFTGNSFFGSNCDAIGVETAETAQVVLIVE</sequence>
<proteinExistence type="predicted"/>
<keyword evidence="3" id="KW-1185">Reference proteome</keyword>